<evidence type="ECO:0000256" key="2">
    <source>
        <dbReference type="ARBA" id="ARBA00006543"/>
    </source>
</evidence>
<dbReference type="Proteomes" id="UP000262825">
    <property type="component" value="Unassembled WGS sequence"/>
</dbReference>
<protein>
    <recommendedName>
        <fullName evidence="7">Mediator complex subunit 16 C-terminal domain-containing protein</fullName>
    </recommendedName>
</protein>
<organism evidence="8 9">
    <name type="scientific">Saccharomycodes ludwigii</name>
    <dbReference type="NCBI Taxonomy" id="36035"/>
    <lineage>
        <taxon>Eukaryota</taxon>
        <taxon>Fungi</taxon>
        <taxon>Dikarya</taxon>
        <taxon>Ascomycota</taxon>
        <taxon>Saccharomycotina</taxon>
        <taxon>Saccharomycetes</taxon>
        <taxon>Saccharomycodales</taxon>
        <taxon>Saccharomycodaceae</taxon>
        <taxon>Saccharomycodes</taxon>
    </lineage>
</organism>
<comment type="similarity">
    <text evidence="2">Belongs to the Mediator complex subunit 16 family.</text>
</comment>
<evidence type="ECO:0000256" key="4">
    <source>
        <dbReference type="ARBA" id="ARBA00023159"/>
    </source>
</evidence>
<dbReference type="VEuPathDB" id="FungiDB:SCODWIG_03320"/>
<evidence type="ECO:0000256" key="5">
    <source>
        <dbReference type="ARBA" id="ARBA00023163"/>
    </source>
</evidence>
<dbReference type="Pfam" id="PF20719">
    <property type="entry name" value="Med16_C"/>
    <property type="match status" value="1"/>
</dbReference>
<keyword evidence="9" id="KW-1185">Reference proteome</keyword>
<sequence length="423" mass="47938">MGEDISIAIKQFLVKTCNDTLPKDDIILKIIKACYKLFGFHPDAPREMLEKIIVTKPMQKLVLLQLELGSSFQGNSNVYSMARCCISLRDVLFAFSTVCRNVQMMIQHSATMNGQNTSAAKLFQFSFSKQDLIFSLIPIAKWFVKFINFLLQQSIILVNNPKDKQDNLVLGVLGAKVTRILILSILNEIRKINQLITKFPETGLPALNDSSIILRKVLDESPIDFEKFESHLTDIGNEISSLSTNIGNNDASALKANLEREPYMIVKGDIPAEFDSNIKQFLLGYFRNSILSNLNISKIYFNDTGGLKLYAEEYYKSKYFHLLQPLDKGLLFFDNDEKCRSSQEFTCLEIDDVTKEPLDNAKNNSNTGEITKKYKRCVRCGSVTLAGYIIPSDKTVVDTKISTRRWCSVFSRLCICSGMLHEM</sequence>
<keyword evidence="5" id="KW-0804">Transcription</keyword>
<evidence type="ECO:0000256" key="3">
    <source>
        <dbReference type="ARBA" id="ARBA00023015"/>
    </source>
</evidence>
<keyword evidence="4" id="KW-0010">Activator</keyword>
<accession>A0A376BAE9</accession>
<dbReference type="PANTHER" id="PTHR13224:SF6">
    <property type="entry name" value="MEDIATOR OF RNA POLYMERASE II TRANSCRIPTION SUBUNIT 16"/>
    <property type="match status" value="1"/>
</dbReference>
<reference evidence="9" key="1">
    <citation type="submission" date="2018-06" db="EMBL/GenBank/DDBJ databases">
        <authorList>
            <person name="Guldener U."/>
        </authorList>
    </citation>
    <scope>NUCLEOTIDE SEQUENCE [LARGE SCALE GENOMIC DNA]</scope>
    <source>
        <strain evidence="9">UTAD17</strain>
    </source>
</reference>
<dbReference type="AlphaFoldDB" id="A0A376BAE9"/>
<dbReference type="GO" id="GO:0045893">
    <property type="term" value="P:positive regulation of DNA-templated transcription"/>
    <property type="evidence" value="ECO:0007669"/>
    <property type="project" value="TreeGrafter"/>
</dbReference>
<keyword evidence="3" id="KW-0805">Transcription regulation</keyword>
<dbReference type="InterPro" id="IPR048339">
    <property type="entry name" value="Mediator_Med16_C"/>
</dbReference>
<evidence type="ECO:0000313" key="9">
    <source>
        <dbReference type="Proteomes" id="UP000262825"/>
    </source>
</evidence>
<name>A0A376BAE9_9ASCO</name>
<dbReference type="InterPro" id="IPR048338">
    <property type="entry name" value="Mediator_Med16"/>
</dbReference>
<dbReference type="GO" id="GO:0016592">
    <property type="term" value="C:mediator complex"/>
    <property type="evidence" value="ECO:0007669"/>
    <property type="project" value="TreeGrafter"/>
</dbReference>
<evidence type="ECO:0000313" key="8">
    <source>
        <dbReference type="EMBL" id="SSD61559.1"/>
    </source>
</evidence>
<keyword evidence="6" id="KW-0539">Nucleus</keyword>
<gene>
    <name evidence="8" type="ORF">SCODWIG_03320</name>
</gene>
<evidence type="ECO:0000259" key="7">
    <source>
        <dbReference type="Pfam" id="PF20719"/>
    </source>
</evidence>
<evidence type="ECO:0000256" key="1">
    <source>
        <dbReference type="ARBA" id="ARBA00004123"/>
    </source>
</evidence>
<comment type="subcellular location">
    <subcellularLocation>
        <location evidence="1">Nucleus</location>
    </subcellularLocation>
</comment>
<proteinExistence type="inferred from homology"/>
<evidence type="ECO:0000256" key="6">
    <source>
        <dbReference type="ARBA" id="ARBA00023242"/>
    </source>
</evidence>
<dbReference type="EMBL" id="UFAJ01000760">
    <property type="protein sequence ID" value="SSD61559.1"/>
    <property type="molecule type" value="Genomic_DNA"/>
</dbReference>
<feature type="domain" description="Mediator complex subunit 16 C-terminal" evidence="7">
    <location>
        <begin position="288"/>
        <end position="421"/>
    </location>
</feature>
<dbReference type="PANTHER" id="PTHR13224">
    <property type="entry name" value="THYROID HORMONE RECEPTOR-ASSOCIATED PROTEIN-RELATED"/>
    <property type="match status" value="1"/>
</dbReference>